<dbReference type="KEGG" id="afg:AFULGI_00007410"/>
<evidence type="ECO:0000256" key="3">
    <source>
        <dbReference type="ARBA" id="ARBA00022723"/>
    </source>
</evidence>
<dbReference type="Proteomes" id="UP000028501">
    <property type="component" value="Chromosome"/>
</dbReference>
<dbReference type="HOGENOM" id="CLU_705340_0_0_2"/>
<dbReference type="PANTHER" id="PTHR43255:SF1">
    <property type="entry name" value="IRON-SULFUR-BINDING OXIDOREDUCTASE FADF-RELATED"/>
    <property type="match status" value="1"/>
</dbReference>
<dbReference type="GO" id="GO:0051539">
    <property type="term" value="F:4 iron, 4 sulfur cluster binding"/>
    <property type="evidence" value="ECO:0007669"/>
    <property type="project" value="UniProtKB-KW"/>
</dbReference>
<dbReference type="PANTHER" id="PTHR43255">
    <property type="entry name" value="IRON-SULFUR-BINDING OXIDOREDUCTASE FADF-RELATED-RELATED"/>
    <property type="match status" value="1"/>
</dbReference>
<feature type="transmembrane region" description="Helical" evidence="7">
    <location>
        <begin position="307"/>
        <end position="329"/>
    </location>
</feature>
<name>A0A075WEM9_ARCFL</name>
<dbReference type="RefSeq" id="WP_010878164.1">
    <property type="nucleotide sequence ID" value="NZ_CP006577.1"/>
</dbReference>
<evidence type="ECO:0000256" key="7">
    <source>
        <dbReference type="SAM" id="Phobius"/>
    </source>
</evidence>
<evidence type="ECO:0000256" key="6">
    <source>
        <dbReference type="ARBA" id="ARBA00023014"/>
    </source>
</evidence>
<dbReference type="InterPro" id="IPR017896">
    <property type="entry name" value="4Fe4S_Fe-S-bd"/>
</dbReference>
<keyword evidence="5" id="KW-0408">Iron</keyword>
<feature type="transmembrane region" description="Helical" evidence="7">
    <location>
        <begin position="277"/>
        <end position="295"/>
    </location>
</feature>
<feature type="transmembrane region" description="Helical" evidence="7">
    <location>
        <begin position="113"/>
        <end position="133"/>
    </location>
</feature>
<keyword evidence="6" id="KW-0411">Iron-sulfur</keyword>
<reference evidence="9 10" key="1">
    <citation type="submission" date="2013-07" db="EMBL/GenBank/DDBJ databases">
        <title>Genome of Archaeoglobus fulgidus.</title>
        <authorList>
            <person name="Fiebig A."/>
            <person name="Birkeland N.-K."/>
        </authorList>
    </citation>
    <scope>NUCLEOTIDE SEQUENCE [LARGE SCALE GENOMIC DNA]</scope>
    <source>
        <strain evidence="9 10">DSM 8774</strain>
    </source>
</reference>
<feature type="transmembrane region" description="Helical" evidence="7">
    <location>
        <begin position="236"/>
        <end position="257"/>
    </location>
</feature>
<dbReference type="SMR" id="A0A075WEM9"/>
<keyword evidence="4" id="KW-0560">Oxidoreductase</keyword>
<feature type="transmembrane region" description="Helical" evidence="7">
    <location>
        <begin position="153"/>
        <end position="174"/>
    </location>
</feature>
<evidence type="ECO:0000256" key="5">
    <source>
        <dbReference type="ARBA" id="ARBA00023004"/>
    </source>
</evidence>
<evidence type="ECO:0000256" key="4">
    <source>
        <dbReference type="ARBA" id="ARBA00023002"/>
    </source>
</evidence>
<evidence type="ECO:0000313" key="9">
    <source>
        <dbReference type="EMBL" id="AIG97539.1"/>
    </source>
</evidence>
<protein>
    <recommendedName>
        <fullName evidence="8">4Fe-4S ferredoxin-type domain-containing protein</fullName>
    </recommendedName>
</protein>
<dbReference type="InterPro" id="IPR036197">
    <property type="entry name" value="NarG-like_sf"/>
</dbReference>
<comment type="similarity">
    <text evidence="1">Belongs to the HdrC family.</text>
</comment>
<proteinExistence type="inferred from homology"/>
<dbReference type="Pfam" id="PF13183">
    <property type="entry name" value="Fer4_8"/>
    <property type="match status" value="1"/>
</dbReference>
<dbReference type="InterPro" id="IPR009051">
    <property type="entry name" value="Helical_ferredxn"/>
</dbReference>
<accession>A0A075WEM9</accession>
<dbReference type="GeneID" id="24794261"/>
<feature type="domain" description="4Fe-4S ferredoxin-type" evidence="8">
    <location>
        <begin position="19"/>
        <end position="79"/>
    </location>
</feature>
<dbReference type="PROSITE" id="PS00198">
    <property type="entry name" value="4FE4S_FER_1"/>
    <property type="match status" value="1"/>
</dbReference>
<dbReference type="SUPFAM" id="SSF46548">
    <property type="entry name" value="alpha-helical ferredoxin"/>
    <property type="match status" value="1"/>
</dbReference>
<evidence type="ECO:0000313" key="10">
    <source>
        <dbReference type="Proteomes" id="UP000028501"/>
    </source>
</evidence>
<dbReference type="Gene3D" id="1.10.1060.10">
    <property type="entry name" value="Alpha-helical ferredoxin"/>
    <property type="match status" value="1"/>
</dbReference>
<feature type="transmembrane region" description="Helical" evidence="7">
    <location>
        <begin position="335"/>
        <end position="354"/>
    </location>
</feature>
<evidence type="ECO:0000259" key="8">
    <source>
        <dbReference type="Pfam" id="PF13183"/>
    </source>
</evidence>
<dbReference type="AlphaFoldDB" id="A0A075WEM9"/>
<keyword evidence="7" id="KW-1133">Transmembrane helix</keyword>
<keyword evidence="2" id="KW-0004">4Fe-4S</keyword>
<keyword evidence="7" id="KW-0812">Transmembrane</keyword>
<dbReference type="SUPFAM" id="SSF103501">
    <property type="entry name" value="Respiratory nitrate reductase 1 gamma chain"/>
    <property type="match status" value="1"/>
</dbReference>
<dbReference type="NCBIfam" id="NF038018">
    <property type="entry name" value="qmoC"/>
    <property type="match status" value="1"/>
</dbReference>
<dbReference type="InterPro" id="IPR017900">
    <property type="entry name" value="4Fe4S_Fe_S_CS"/>
</dbReference>
<dbReference type="Gene3D" id="1.20.950.20">
    <property type="entry name" value="Transmembrane di-heme cytochromes, Chain C"/>
    <property type="match status" value="1"/>
</dbReference>
<organism evidence="9 10">
    <name type="scientific">Archaeoglobus fulgidus DSM 8774</name>
    <dbReference type="NCBI Taxonomy" id="1344584"/>
    <lineage>
        <taxon>Archaea</taxon>
        <taxon>Methanobacteriati</taxon>
        <taxon>Methanobacteriota</taxon>
        <taxon>Archaeoglobi</taxon>
        <taxon>Archaeoglobales</taxon>
        <taxon>Archaeoglobaceae</taxon>
        <taxon>Archaeoglobus</taxon>
    </lineage>
</organism>
<evidence type="ECO:0000256" key="1">
    <source>
        <dbReference type="ARBA" id="ARBA00007097"/>
    </source>
</evidence>
<dbReference type="EMBL" id="CP006577">
    <property type="protein sequence ID" value="AIG97539.1"/>
    <property type="molecule type" value="Genomic_DNA"/>
</dbReference>
<dbReference type="InterPro" id="IPR051460">
    <property type="entry name" value="HdrC_iron-sulfur_subunit"/>
</dbReference>
<gene>
    <name evidence="9" type="ORF">AFULGI_00007410</name>
</gene>
<dbReference type="GO" id="GO:0046872">
    <property type="term" value="F:metal ion binding"/>
    <property type="evidence" value="ECO:0007669"/>
    <property type="project" value="UniProtKB-KW"/>
</dbReference>
<dbReference type="GO" id="GO:0016491">
    <property type="term" value="F:oxidoreductase activity"/>
    <property type="evidence" value="ECO:0007669"/>
    <property type="project" value="UniProtKB-KW"/>
</dbReference>
<evidence type="ECO:0000256" key="2">
    <source>
        <dbReference type="ARBA" id="ARBA00022485"/>
    </source>
</evidence>
<dbReference type="GO" id="GO:0005886">
    <property type="term" value="C:plasma membrane"/>
    <property type="evidence" value="ECO:0007669"/>
    <property type="project" value="TreeGrafter"/>
</dbReference>
<keyword evidence="7" id="KW-0472">Membrane</keyword>
<sequence length="379" mass="42220">MEVDAQFVRDVIGFGGKTLRKCYQCATCSVVCPQSPEEAPFPRKEMIWAQWGLKDKLIKDADVWLCHQCNDCSEYCPRGAKPGEVLGAIRAKVIQELAFPNFFAKILLKPAGIVVYFAIPIILTLAYLAAFSPEIPSGEIVIGNFIPHLHVEIAGFLVGGWALLIAAIGAYRFWTGINSEVSKVYEYRLGENAELEVVRASPRFIECLFWSIIDVLKHSRFAECGTARYRYFAHFMIFWGFIILGIATLGDIVYLYGLGVEELALPPTDPVKVLGNLGALLLVAGSLWAIVARFSNEKIGYGTYFDWLFLGTIFAVGLTGVGIEALRYAGSVAAYYMYLVHLVLVFTLIAYAPYSKFAHLLYRTLAYTWAKSVGREPQQ</sequence>
<keyword evidence="3" id="KW-0479">Metal-binding</keyword>